<dbReference type="GO" id="GO:0043565">
    <property type="term" value="F:sequence-specific DNA binding"/>
    <property type="evidence" value="ECO:0007669"/>
    <property type="project" value="InterPro"/>
</dbReference>
<dbReference type="PANTHER" id="PTHR43436:SF1">
    <property type="entry name" value="TRANSCRIPTIONAL REGULATORY PROTEIN"/>
    <property type="match status" value="1"/>
</dbReference>
<dbReference type="InterPro" id="IPR018060">
    <property type="entry name" value="HTH_AraC"/>
</dbReference>
<dbReference type="GO" id="GO:0003700">
    <property type="term" value="F:DNA-binding transcription factor activity"/>
    <property type="evidence" value="ECO:0007669"/>
    <property type="project" value="InterPro"/>
</dbReference>
<dbReference type="Pfam" id="PF12833">
    <property type="entry name" value="HTH_18"/>
    <property type="match status" value="1"/>
</dbReference>
<sequence>MLDDGVLRLARLLLATQDIALLAPMIKREIHYRLLNGQYGNVIAQMAQTGSHMQRISNAIEVLKTNYHKPIKIEDLATQVGMSISSFHSHFKAVTAMSPLQYQKRLRLLEARKIMLAETLDAASTAYQVGYESPSQFSREYVRMFGHPPKRDMMLLLRERTIA</sequence>
<dbReference type="SMART" id="SM00342">
    <property type="entry name" value="HTH_ARAC"/>
    <property type="match status" value="1"/>
</dbReference>
<dbReference type="InterPro" id="IPR009594">
    <property type="entry name" value="Tscrpt_reg_HTH_AraC_N"/>
</dbReference>
<dbReference type="AlphaFoldDB" id="I1XKR3"/>
<dbReference type="PATRIC" id="fig|754476.3.peg.2145"/>
<dbReference type="Pfam" id="PF06719">
    <property type="entry name" value="AraC_N"/>
    <property type="match status" value="1"/>
</dbReference>
<dbReference type="Proteomes" id="UP000009144">
    <property type="component" value="Chromosome"/>
</dbReference>
<reference evidence="4 5" key="1">
    <citation type="journal article" date="2012" name="J. Bacteriol.">
        <title>Complete genome sequences of Methylophaga sp. strain JAM1 and Methylophaga sp. strain JAM7.</title>
        <authorList>
            <person name="Villeneuve C."/>
            <person name="Martineau C."/>
            <person name="Mauffrey F."/>
            <person name="Villemur R."/>
        </authorList>
    </citation>
    <scope>NUCLEOTIDE SEQUENCE [LARGE SCALE GENOMIC DNA]</scope>
    <source>
        <strain evidence="4 5">JAM1</strain>
    </source>
</reference>
<dbReference type="SUPFAM" id="SSF46689">
    <property type="entry name" value="Homeodomain-like"/>
    <property type="match status" value="2"/>
</dbReference>
<dbReference type="STRING" id="754476.Q7A_2168"/>
<proteinExistence type="predicted"/>
<evidence type="ECO:0000313" key="5">
    <source>
        <dbReference type="Proteomes" id="UP000009144"/>
    </source>
</evidence>
<keyword evidence="2" id="KW-0804">Transcription</keyword>
<dbReference type="HOGENOM" id="CLU_000445_100_1_6"/>
<dbReference type="Gene3D" id="1.10.10.60">
    <property type="entry name" value="Homeodomain-like"/>
    <property type="match status" value="2"/>
</dbReference>
<dbReference type="PANTHER" id="PTHR43436">
    <property type="entry name" value="ARAC-FAMILY TRANSCRIPTIONAL REGULATOR"/>
    <property type="match status" value="1"/>
</dbReference>
<feature type="domain" description="HTH araC/xylS-type" evidence="3">
    <location>
        <begin position="57"/>
        <end position="155"/>
    </location>
</feature>
<name>I1XKR3_METNJ</name>
<keyword evidence="5" id="KW-1185">Reference proteome</keyword>
<dbReference type="eggNOG" id="COG4977">
    <property type="taxonomic scope" value="Bacteria"/>
</dbReference>
<reference evidence="4 5" key="2">
    <citation type="journal article" date="2013" name="Int. J. Syst. Evol. Microbiol.">
        <title>Methylophaga nitratireducenticrescens sp. nov. and Methylophaga frappieri sp. nov., isolated from the biofilm of the methanol-fed denitrification system treating the seawater at the Montreal Biodome.</title>
        <authorList>
            <person name="Villeneuve C."/>
            <person name="Martineau C."/>
            <person name="Mauffrey F."/>
            <person name="Villemur R."/>
        </authorList>
    </citation>
    <scope>NUCLEOTIDE SEQUENCE [LARGE SCALE GENOMIC DNA]</scope>
    <source>
        <strain evidence="4 5">JAM1</strain>
    </source>
</reference>
<evidence type="ECO:0000256" key="2">
    <source>
        <dbReference type="ARBA" id="ARBA00023163"/>
    </source>
</evidence>
<accession>I1XKR3</accession>
<evidence type="ECO:0000313" key="4">
    <source>
        <dbReference type="EMBL" id="AFI84982.1"/>
    </source>
</evidence>
<dbReference type="EMBL" id="CP003390">
    <property type="protein sequence ID" value="AFI84982.1"/>
    <property type="molecule type" value="Genomic_DNA"/>
</dbReference>
<dbReference type="KEGG" id="mej:Q7A_2168"/>
<organism evidence="4 5">
    <name type="scientific">Methylophaga nitratireducenticrescens</name>
    <dbReference type="NCBI Taxonomy" id="754476"/>
    <lineage>
        <taxon>Bacteria</taxon>
        <taxon>Pseudomonadati</taxon>
        <taxon>Pseudomonadota</taxon>
        <taxon>Gammaproteobacteria</taxon>
        <taxon>Thiotrichales</taxon>
        <taxon>Piscirickettsiaceae</taxon>
        <taxon>Methylophaga</taxon>
    </lineage>
</organism>
<gene>
    <name evidence="4" type="ordered locus">Q7A_2168</name>
</gene>
<protein>
    <submittedName>
        <fullName evidence="4">Transcriptional regulator, AraC family</fullName>
    </submittedName>
</protein>
<evidence type="ECO:0000256" key="1">
    <source>
        <dbReference type="ARBA" id="ARBA00023015"/>
    </source>
</evidence>
<keyword evidence="1" id="KW-0805">Transcription regulation</keyword>
<evidence type="ECO:0000259" key="3">
    <source>
        <dbReference type="PROSITE" id="PS01124"/>
    </source>
</evidence>
<dbReference type="RefSeq" id="WP_014707350.1">
    <property type="nucleotide sequence ID" value="NC_017857.3"/>
</dbReference>
<dbReference type="PROSITE" id="PS01124">
    <property type="entry name" value="HTH_ARAC_FAMILY_2"/>
    <property type="match status" value="1"/>
</dbReference>
<dbReference type="InterPro" id="IPR009057">
    <property type="entry name" value="Homeodomain-like_sf"/>
</dbReference>